<dbReference type="SUPFAM" id="SSF52540">
    <property type="entry name" value="P-loop containing nucleoside triphosphate hydrolases"/>
    <property type="match status" value="2"/>
</dbReference>
<feature type="compositionally biased region" description="Basic and acidic residues" evidence="2">
    <location>
        <begin position="1911"/>
        <end position="1928"/>
    </location>
</feature>
<dbReference type="Pfam" id="PF18858">
    <property type="entry name" value="LPD39"/>
    <property type="match status" value="1"/>
</dbReference>
<proteinExistence type="predicted"/>
<feature type="compositionally biased region" description="Low complexity" evidence="2">
    <location>
        <begin position="132"/>
        <end position="144"/>
    </location>
</feature>
<keyword evidence="1" id="KW-0175">Coiled coil</keyword>
<dbReference type="Gene3D" id="3.40.50.150">
    <property type="entry name" value="Vaccinia Virus protein VP39"/>
    <property type="match status" value="1"/>
</dbReference>
<dbReference type="NCBIfam" id="NF032893">
    <property type="entry name" value="tail-700"/>
    <property type="match status" value="1"/>
</dbReference>
<feature type="domain" description="Death" evidence="3">
    <location>
        <begin position="3975"/>
        <end position="4038"/>
    </location>
</feature>
<protein>
    <submittedName>
        <fullName evidence="4">PLxRFG domain-containing protein</fullName>
    </submittedName>
</protein>
<comment type="caution">
    <text evidence="4">The sequence shown here is derived from an EMBL/GenBank/DDBJ whole genome shotgun (WGS) entry which is preliminary data.</text>
</comment>
<dbReference type="InterPro" id="IPR052933">
    <property type="entry name" value="DNA_Protect_Modify"/>
</dbReference>
<feature type="region of interest" description="Disordered" evidence="2">
    <location>
        <begin position="1551"/>
        <end position="1576"/>
    </location>
</feature>
<feature type="region of interest" description="Disordered" evidence="2">
    <location>
        <begin position="818"/>
        <end position="837"/>
    </location>
</feature>
<evidence type="ECO:0000256" key="1">
    <source>
        <dbReference type="SAM" id="Coils"/>
    </source>
</evidence>
<sequence length="5328" mass="580155">MDPRNSFSIDPALARIQKEEAGHRPERSIFTTDPATPPSAPTPETPLGIDPPKPDYNSLSARYRVPPNVIQATVEAGGVEPARAAEVLGHAIEATGGDVRKGLETVLRGDTAATDQLLQLAESIAASRKPAADPAPANAPEDQPGIMGDAARQLAGGVVKGTGSAIAGAYRNAESPITHRPLTGVTGLVRSVAEQFLLLMNPDEAQGVTDGPMTGVGREVGSSVTGLGKDIQAGVSQATKDAIANSTPDGDLFAPSTWTFGKDPSMRGIAMLTLDVFGSMAPIIATSVATRQPAAGAAMGGAQSAGGAAEQARETIVQAGPEGLAKDSAYFNELVAAGATPEEAMELTAQAAERVAAILAAPVGALGGAATGRIVEGGVAGLAGKSVATRVAGGAGISALEEGSQEAAETVATNVGTGMGAGMEVNPTEGTFGDFVMGGLAGGPTGAIGGLRGERPQQDDALPPTPQDTTPEPDPLALPPGQINLGGPDTPPIGPISRAAQQAPESLGGGLSAGAEVRITTPAGAVIEATYDGEDAEGANFTVDGKPIKITREQMASGEVSVAPINHLAEIDAQHVAGLEAAAQEAAPLDLEGYEVKPEPPTLPPQPFVVPSPDQDISTPDERMTQIARDLDHTIQALGVTDMTPEEHSTIIDQLNTLGGDVEDAIIDTLTRGIDHVTESETFDDDYLPATEPAGTPDAADAIPGEALGSAVEPAGQPAPESGSAAPAAGDGRGAVSPEVAPPAAGKAVAPKTFWEQSDEDTRRMIASEIGEAGDLARKVWADIDQGTKRRITRMYRANTDALNDFAAKRAGPGADTVAAAAQEAAPAPTEAQKEAGNYKKGHARWNGLDMTIENAKGAERSGTDASGNAWSVTMPADYGYFKRTEGADGDHVDFYMGPDEQSDTVFVIDQVDAKTGEFDEHKVVLGTQDRAEAEDLYDAGFSDGKGPQRRAGVSKMTVGEFKEWLANGDTKKPMVPEGRGATVREPARAITPDAPLYAKDDGDEQGGGEEISPPPKTRPAGFTFKLADRLDRRENATIAKYRDTPAGEVIAELDSMARRAESAMRERGTDVRGMDGTGQDQWLDVIEGALHHAREIAEELRQTKGEGALWPARDEDTGEVILDGSPMAEAMQFLEDSETMSPPIDAIAPGPNLYGTEDDGSEPMQESQVFPAPAKTQSFATMEKKGPFIELDEAQARVEEWKRIAREIGESGVNRNRLIISLFDYTGAWSQPFADAGYQVVRHDIKHGTDIIRDAAYVLERVAEYRGEGHEIAGVLSACPCTTFAGSGARWWQELHDVESPEAVEKVFGRAGLLSGAKSPLAFNVMLYEATRDVVREARPGFHVLENPIGRIQNVTSLTKPLLRFHPSNFGDTYTKHTQLFGDFNPDLPLANVKATDGSKMQSQMRGDDPLGKEQRSTTPEGFAYAFFMANDPEARKRLGKVKEAGSRAQGDLFTSLGRLSEVADEMAAMSLRNGTPEASARNLVRAAIRKIEAGNVAEAIDDLDKASNRLLKRHKPLSEVIDEVSDALEKKAEPKKPARASTPVKTVEIRPNMDDRPGYERLMVGGEPSTTQTRMTDDGFVVKREVNRTQVIDPQGQVVFQGRHGVQESEVEKAIEDRRSLLADGAKPEDVKQDKLATSWRENKRLKLFKDTVARRYVEQDRDPFRDQRAGIAPDVAAYGDWLARLSDADLDKIGPYFRDDYSPYHGATNLLNGGIAEALREFAVQGVVIDAASLKAINDAAPEPIDFTLPKAADSAPAQKPEKAPEPAPHKVPEKAAGILSSLPQEKQDRAAELKRRLAEKARTQISSGIDPDYIILGGELVALYMEAGTRRFAEMLQDFARDAGLTMRQAQAPMRAAYNHVRDEMDLDGKDISDLDDAATVMAAVRAALAAEEAGNSTEATPSDMEAESKEGQDDAGERVRDDAQEPLAGTPSEPVQAPEEPAQAGRDGEPGGRGNSGAGDGDDGAGNATSRGRGDRAGRPVSKPGKRRVAKRKTPKESAEADLFSTEVQQAASAQLPGTDFVITPDLKLGQGGPAQKFNDNIAAIETLKRIEGEGRRATPREQTILARYVGWGGLKNAFRAAGSDEGEGIAKGWEDRVARLEAILEPMELRAARNSVKAAHYTSETVVNGLWKIAERVGFSGGAVLEPSAGVGNFLGLMPEGLRGKSRVMAVEYDSITARIAKLLYPDATVFHSGFQNVPLPQGRFALAIGNPPFGTDSLYFQHLPEVNRRSIHNQFFLASLRALEPGAPLAMVVSRYLMDAKDISSRVALARLGTLEGAIRLPSSAFQENARTEVVTDILVFRRHTADEAAVEAAIVAETNTGKAPDLDKDQAAQLPDLTRNFSGWLKTTEFDDPKGSGERLVMNGYFERNPHMVLGEIGATGTMHKTNELSVTLPAEDIEQRLSDAIARLPSATPHDSVAKRTTERFDRLAEAMDLAIRGAEPGQVRVNENGTLVAVMEREEGDASILEERAITADTPYSSDYFVGDDGLWRREVDLLDEAGKKVKRRDKEGRVTNFNVKTVEVISDTASIPPAAKWGAKRIAQLRAMLPIRDAFRQQVSLEAQDAPAAQIEANREVLRKAYRAFVDTHGPLHQSRVRSIADSMPDGGLILAVEDLVSAPQAKTVKVKDADILSARVIVPPKRIDHVDTLDDAITTVLAERGGLDIERMASLLGTDEADVHSKLSEGDTPRGFLDPEQGHWVTVDEYLSGEVRRKLAAAEAAGLEGNVQALKAVAPEPWGPAEITPSLGANWIPPRVYADFLQHVGYTQGHAVYQSLSNTWTLSAQGKSATQWETTEARSWSPVEIINAVMNSSPIKITYKFEEKTVVDEDATRESQARGEELANEFQDWVFADDARRDHLVKLFNEKFNTRVTRQRDGSHLKLSGANPAVRMRRHQKNAIWRGITDRTVLYDHVVGAGKTFTAIARVMERRRMGLSRKPMVVVPNHLTEQWAKDWRFLYPGANLLVAGKKDFEKANRRRLFARIASGDYDAVIIGHSQIGMIPIDPSVEMSFLDEELRDALKAVKEAEEQAAEDGTDTGWRKPVGVAEAERLVTKLEERMAKVRARSRDRLISFQQMGIDDLTIDEAHEFKNLQYSSRLTGVSGMGNKTGSGKAIDLHLKLRSLHDQNAGIAFLTGTPISNSVSEMYLVLRNLAPAQLREMGLENFDAWRTLFVTATSEWEPTESGSLKEVTRLGREWTNMRTLMELYYSVSDAVTLEDIKQAFTEDNNGAAFPVPRVKDAKEGESRRMIAVAPGPRQADILNEVVQDFESLRFISNPKERNAARLRAMDKARKVALDARAVEARNPGDGDAGKIAAVAENIARIYRAWEKDKGTQVVFLDRSVPSGKGDAKVVQAYEDALKKYDEAVKKGDDAAEAKAVEALDKFDRADIEARRDALAGGWNAYDEIKSRLVADGLPAEEIRFVQEADTEVKKKAMFQQVRDGKIRVLIGSTPRMGAGTNVQDRLVALHHVDVTWKPSDIEQREGRIIRQGNKLLEKYGMDGFEVEVIAYATERTVDAKMWDLNGQKLRAINGIRKYDGRFLMEFEDAESASMAEMAALATGDPLMVDRIKLDGERKKLMASQRRFSRKRNALRASIAAARRTIDEADDKAATAETLAGEIEKRLAGVADRAARRSITIEGTSFTDPEEAGEAADTLIAEQRGDKPKGRFKIEVAGLPVTTREDVDKLIRRQFGDEGAEVIVGGETHITFADAGRALAQRLNDALVKQEGLETRTLDGVEAMGFDLEVSVYPSWGGDFAAQIVLLADGEEVAENTYYNKAGLISSGEFAATLRKFRDTVTPERSRREAAGWRREKAEAIKELPQFEAEAEKPWPDAERFDEVDKKLDAVIAALGGKAAAKEPEVEAPATAAQRRRADGQPEAPVMKAMTADLNTELARLGFGGRVKAAAWRKITAGPLRLDGFYDDGQIGVAEDAADPRSVLNHELIHALRDPDLWGGEAGIFTRAEWQALVRAARADKALMDRIRREYADASTQVQTEEAVAEMFAAWVRAQDKASPVAGLLRRIRDVLAALGNALRGNGFASAGRVFEQIANGTMGQRAQARDAQGRFTSGGDDPDDTPPSGGGKRQRRTRVTETAAFRRWFGNSKVVDSAGEPLAVYHGTAADFDAFDPDKLGSSTRHDAAYGGFFFSSSATVANTFAEHARGRTASERPSGPNLIPVYLSLQNPRVIEWNDKGVTGFAGEIRKAKDAGNDGLIVRNALDYAGSDTITIGGKPVSFDMHSEFALFTLPDYIAGQRNLDEVLVELRETVEYWDSEIADVTADESHSDADLAEAMEGRAEWKRMLDAFKSDPESVRIDGKAPADVFIAFKPEQIKSPFNRGSFDASDPRFLHARPSARQKRRPQPFTEGAPSVQAKTMQEGLKRLTTSIMTQAMQGVDNGNVSLLAMVPGRALYQELGADLPAARRYLRLKEQMDALRNKVHNHMDDVAKEWRGLLTKNRKANESMMDLMHKATIEQIDPSEAFVALAEKRDPELVERYGLRSKTGAAAQARIDEDKRRYGMWQKLRARYVALPAPFQKMFRTIRNEYARMADAFDQAILDNAEKAMKVAVRRAERDYQKRIDEIRDDGLTGKARKEAMEEAKQALETAKAMSRFSMQARLASLRAQFESNRLQGPYFPLARFGTFYVTSRDKMGKVVSFSRFELEKDQFAEAERMRKEGYDVEVGAMESMNLREAVDPTFVADVESLLEEVNVDRKVMDEVWQRWLMTLPDLSLRKNRIHRKGTPGYVGDAFRAFGYQMAHGGHQLARLKYGLDLTEALEDARMDARGAPDPVRADLIVNEMKHRHDFVMNPKGSKLAQAGTTAAFVWYLGVTPAAAISNLTQTTVVGAPILGAFHGKGGLTVALKQLARALGDFTKGRAWAETSTSLTPEEKAAMKQAYERGIVDKSQAHDLVGVGEQGIEYNRARTAIMEKVAFFFHHAERLNREVTFLAAYRMARAKGYGHEGAISKAGELTWKSHFDYQNTSRPRIMQNRDWLRVMLVFKNFQINMLWRLFRDIHQSVKGADEEVRAEARRQLVGISVSMMLHAGIKGVWGYALLTALLGMFFGGGADELEETAEQALLAVLPNWMVRAFLNGVPGAALGIDVTNRWGMPELWFRSSDRELSGEDEYTYWVEQIIGAVPGIAQQIKRGVDRIAEGDVQKGVETMLPKAARDALKSFRYATEGATTGRGNPIVDDFTAAELAMQFAGFTPARLARQYELNSRDKNAEQRILKARSAALREARMSLKQDGKISESAVRQITDFNREYPFYAISAATLRTSVRSGYRSDAATTGGVYLNPNVEPYVRAPRVRSLFD</sequence>
<feature type="region of interest" description="Disordered" evidence="2">
    <location>
        <begin position="1"/>
        <end position="58"/>
    </location>
</feature>
<feature type="region of interest" description="Disordered" evidence="2">
    <location>
        <begin position="1756"/>
        <end position="1775"/>
    </location>
</feature>
<feature type="region of interest" description="Disordered" evidence="2">
    <location>
        <begin position="1398"/>
        <end position="1418"/>
    </location>
</feature>
<organism evidence="4 5">
    <name type="scientific">Sagittula salina</name>
    <dbReference type="NCBI Taxonomy" id="2820268"/>
    <lineage>
        <taxon>Bacteria</taxon>
        <taxon>Pseudomonadati</taxon>
        <taxon>Pseudomonadota</taxon>
        <taxon>Alphaproteobacteria</taxon>
        <taxon>Rhodobacterales</taxon>
        <taxon>Roseobacteraceae</taxon>
        <taxon>Sagittula</taxon>
    </lineage>
</organism>
<dbReference type="Pfam" id="PF18760">
    <property type="entry name" value="ART-PolyVal"/>
    <property type="match status" value="1"/>
</dbReference>
<feature type="region of interest" description="Disordered" evidence="2">
    <location>
        <begin position="4065"/>
        <end position="4102"/>
    </location>
</feature>
<dbReference type="InterPro" id="IPR029063">
    <property type="entry name" value="SAM-dependent_MTases_sf"/>
</dbReference>
<feature type="compositionally biased region" description="Basic residues" evidence="2">
    <location>
        <begin position="4361"/>
        <end position="4373"/>
    </location>
</feature>
<feature type="coiled-coil region" evidence="1">
    <location>
        <begin position="3018"/>
        <end position="3074"/>
    </location>
</feature>
<evidence type="ECO:0000313" key="4">
    <source>
        <dbReference type="EMBL" id="MBP0484681.1"/>
    </source>
</evidence>
<feature type="region of interest" description="Disordered" evidence="2">
    <location>
        <begin position="126"/>
        <end position="145"/>
    </location>
</feature>
<dbReference type="InterPro" id="IPR041639">
    <property type="entry name" value="LPD39"/>
</dbReference>
<feature type="compositionally biased region" description="Basic and acidic residues" evidence="2">
    <location>
        <begin position="16"/>
        <end position="27"/>
    </location>
</feature>
<dbReference type="GO" id="GO:0008168">
    <property type="term" value="F:methyltransferase activity"/>
    <property type="evidence" value="ECO:0007669"/>
    <property type="project" value="InterPro"/>
</dbReference>
<feature type="region of interest" description="Disordered" evidence="2">
    <location>
        <begin position="3869"/>
        <end position="3890"/>
    </location>
</feature>
<dbReference type="GO" id="GO:0032259">
    <property type="term" value="P:methylation"/>
    <property type="evidence" value="ECO:0007669"/>
    <property type="project" value="InterPro"/>
</dbReference>
<feature type="compositionally biased region" description="Pro residues" evidence="2">
    <location>
        <begin position="599"/>
        <end position="610"/>
    </location>
</feature>
<evidence type="ECO:0000313" key="5">
    <source>
        <dbReference type="Proteomes" id="UP000675940"/>
    </source>
</evidence>
<dbReference type="PROSITE" id="PS00092">
    <property type="entry name" value="N6_MTASE"/>
    <property type="match status" value="1"/>
</dbReference>
<dbReference type="PROSITE" id="PS50017">
    <property type="entry name" value="DEATH_DOMAIN"/>
    <property type="match status" value="1"/>
</dbReference>
<dbReference type="EMBL" id="JAGISH010000015">
    <property type="protein sequence ID" value="MBP0484681.1"/>
    <property type="molecule type" value="Genomic_DNA"/>
</dbReference>
<dbReference type="GO" id="GO:0003676">
    <property type="term" value="F:nucleic acid binding"/>
    <property type="evidence" value="ECO:0007669"/>
    <property type="project" value="InterPro"/>
</dbReference>
<accession>A0A940MTP2</accession>
<dbReference type="Pfam" id="PF18823">
    <property type="entry name" value="InPase"/>
    <property type="match status" value="1"/>
</dbReference>
<feature type="compositionally biased region" description="Low complexity" evidence="2">
    <location>
        <begin position="714"/>
        <end position="752"/>
    </location>
</feature>
<dbReference type="InterPro" id="IPR027417">
    <property type="entry name" value="P-loop_NTPase"/>
</dbReference>
<dbReference type="RefSeq" id="WP_209363242.1">
    <property type="nucleotide sequence ID" value="NZ_JAGISH010000015.1"/>
</dbReference>
<reference evidence="4" key="1">
    <citation type="submission" date="2021-03" db="EMBL/GenBank/DDBJ databases">
        <title>Sagittula salina sp. nov. strain M10.9X isolated from the marine waste.</title>
        <authorList>
            <person name="Satari L."/>
            <person name="Molina-Menor E."/>
            <person name="Vidal-Verdu A."/>
            <person name="Pascual J."/>
            <person name="Pereto J."/>
            <person name="Porcar M."/>
        </authorList>
    </citation>
    <scope>NUCLEOTIDE SEQUENCE</scope>
    <source>
        <strain evidence="4">M10.9X</strain>
    </source>
</reference>
<feature type="compositionally biased region" description="Basic and acidic residues" evidence="2">
    <location>
        <begin position="1763"/>
        <end position="1775"/>
    </location>
</feature>
<gene>
    <name evidence="4" type="ORF">J5474_19590</name>
</gene>
<dbReference type="SUPFAM" id="SSF53335">
    <property type="entry name" value="S-adenosyl-L-methionine-dependent methyltransferases"/>
    <property type="match status" value="1"/>
</dbReference>
<feature type="region of interest" description="Disordered" evidence="2">
    <location>
        <begin position="4355"/>
        <end position="4385"/>
    </location>
</feature>
<feature type="compositionally biased region" description="Basic residues" evidence="2">
    <location>
        <begin position="1989"/>
        <end position="1999"/>
    </location>
</feature>
<evidence type="ECO:0000256" key="2">
    <source>
        <dbReference type="SAM" id="MobiDB-lite"/>
    </source>
</evidence>
<feature type="coiled-coil region" evidence="1">
    <location>
        <begin position="3599"/>
        <end position="3633"/>
    </location>
</feature>
<dbReference type="InterPro" id="IPR000488">
    <property type="entry name" value="Death_dom"/>
</dbReference>
<dbReference type="PANTHER" id="PTHR41313:SF1">
    <property type="entry name" value="DNA METHYLASE ADENINE-SPECIFIC DOMAIN-CONTAINING PROTEIN"/>
    <property type="match status" value="1"/>
</dbReference>
<feature type="compositionally biased region" description="Basic and acidic residues" evidence="2">
    <location>
        <begin position="1407"/>
        <end position="1417"/>
    </location>
</feature>
<dbReference type="SMART" id="SM00487">
    <property type="entry name" value="DEXDc"/>
    <property type="match status" value="1"/>
</dbReference>
<dbReference type="InterPro" id="IPR041595">
    <property type="entry name" value="Inorganic_Pase"/>
</dbReference>
<feature type="region of interest" description="Disordered" evidence="2">
    <location>
        <begin position="599"/>
        <end position="620"/>
    </location>
</feature>
<keyword evidence="5" id="KW-1185">Reference proteome</keyword>
<dbReference type="InterPro" id="IPR002052">
    <property type="entry name" value="DNA_methylase_N6_adenine_CS"/>
</dbReference>
<name>A0A940MTP2_9RHOB</name>
<feature type="region of interest" description="Disordered" evidence="2">
    <location>
        <begin position="443"/>
        <end position="490"/>
    </location>
</feature>
<evidence type="ECO:0000259" key="3">
    <source>
        <dbReference type="PROSITE" id="PS50017"/>
    </source>
</evidence>
<feature type="region of interest" description="Disordered" evidence="2">
    <location>
        <begin position="677"/>
        <end position="760"/>
    </location>
</feature>
<feature type="compositionally biased region" description="Pro residues" evidence="2">
    <location>
        <begin position="35"/>
        <end position="44"/>
    </location>
</feature>
<dbReference type="InterPro" id="IPR049522">
    <property type="entry name" value="ART-PolyVal_dom"/>
</dbReference>
<feature type="compositionally biased region" description="Basic and acidic residues" evidence="2">
    <location>
        <begin position="1551"/>
        <end position="1561"/>
    </location>
</feature>
<dbReference type="GO" id="GO:0007165">
    <property type="term" value="P:signal transduction"/>
    <property type="evidence" value="ECO:0007669"/>
    <property type="project" value="InterPro"/>
</dbReference>
<dbReference type="Gene3D" id="3.40.50.300">
    <property type="entry name" value="P-loop containing nucleotide triphosphate hydrolases"/>
    <property type="match status" value="2"/>
</dbReference>
<feature type="region of interest" description="Disordered" evidence="2">
    <location>
        <begin position="992"/>
        <end position="1022"/>
    </location>
</feature>
<feature type="compositionally biased region" description="Low complexity" evidence="2">
    <location>
        <begin position="818"/>
        <end position="831"/>
    </location>
</feature>
<dbReference type="PANTHER" id="PTHR41313">
    <property type="entry name" value="ADENINE-SPECIFIC METHYLTRANSFERASE"/>
    <property type="match status" value="1"/>
</dbReference>
<dbReference type="Proteomes" id="UP000675940">
    <property type="component" value="Unassembled WGS sequence"/>
</dbReference>
<feature type="region of interest" description="Disordered" evidence="2">
    <location>
        <begin position="1896"/>
        <end position="2008"/>
    </location>
</feature>
<dbReference type="InterPro" id="IPR014001">
    <property type="entry name" value="Helicase_ATP-bd"/>
</dbReference>